<accession>A0A1H9JBX1</accession>
<protein>
    <submittedName>
        <fullName evidence="1">Uncharacterized protein</fullName>
    </submittedName>
</protein>
<name>A0A1H9JBX1_9GAMM</name>
<evidence type="ECO:0000313" key="2">
    <source>
        <dbReference type="Proteomes" id="UP000242515"/>
    </source>
</evidence>
<reference evidence="2" key="1">
    <citation type="submission" date="2016-10" db="EMBL/GenBank/DDBJ databases">
        <authorList>
            <person name="Varghese N."/>
            <person name="Submissions S."/>
        </authorList>
    </citation>
    <scope>NUCLEOTIDE SEQUENCE [LARGE SCALE GENOMIC DNA]</scope>
    <source>
        <strain evidence="2">8N4</strain>
    </source>
</reference>
<dbReference type="Proteomes" id="UP000242515">
    <property type="component" value="Unassembled WGS sequence"/>
</dbReference>
<gene>
    <name evidence="1" type="ORF">SAMN05216522_107115</name>
</gene>
<evidence type="ECO:0000313" key="1">
    <source>
        <dbReference type="EMBL" id="SEQ84511.1"/>
    </source>
</evidence>
<proteinExistence type="predicted"/>
<keyword evidence="2" id="KW-1185">Reference proteome</keyword>
<sequence>MPGAAAAKLQQRLQLKPATPHMIVKCGFVPKVGPYLQLLPLVAESRCWAAIGSVSRSLA</sequence>
<dbReference type="EMBL" id="FOGC01000007">
    <property type="protein sequence ID" value="SEQ84511.1"/>
    <property type="molecule type" value="Genomic_DNA"/>
</dbReference>
<organism evidence="1 2">
    <name type="scientific">Rosenbergiella nectarea</name>
    <dbReference type="NCBI Taxonomy" id="988801"/>
    <lineage>
        <taxon>Bacteria</taxon>
        <taxon>Pseudomonadati</taxon>
        <taxon>Pseudomonadota</taxon>
        <taxon>Gammaproteobacteria</taxon>
        <taxon>Enterobacterales</taxon>
        <taxon>Erwiniaceae</taxon>
        <taxon>Rosenbergiella</taxon>
    </lineage>
</organism>
<dbReference type="AlphaFoldDB" id="A0A1H9JBX1"/>